<name>A0A2X4PMT3_9PORP</name>
<dbReference type="EMBL" id="LS483447">
    <property type="protein sequence ID" value="SQH73705.1"/>
    <property type="molecule type" value="Genomic_DNA"/>
</dbReference>
<proteinExistence type="predicted"/>
<evidence type="ECO:0000313" key="1">
    <source>
        <dbReference type="EMBL" id="SQH73705.1"/>
    </source>
</evidence>
<evidence type="ECO:0000313" key="2">
    <source>
        <dbReference type="Proteomes" id="UP000249300"/>
    </source>
</evidence>
<reference evidence="1 2" key="1">
    <citation type="submission" date="2018-06" db="EMBL/GenBank/DDBJ databases">
        <authorList>
            <consortium name="Pathogen Informatics"/>
            <person name="Doyle S."/>
        </authorList>
    </citation>
    <scope>NUCLEOTIDE SEQUENCE [LARGE SCALE GENOMIC DNA]</scope>
    <source>
        <strain evidence="1 2">NCTC12858</strain>
    </source>
</reference>
<gene>
    <name evidence="1" type="ORF">NCTC12858_01571</name>
</gene>
<organism evidence="1 2">
    <name type="scientific">Porphyromonas crevioricanis</name>
    <dbReference type="NCBI Taxonomy" id="393921"/>
    <lineage>
        <taxon>Bacteria</taxon>
        <taxon>Pseudomonadati</taxon>
        <taxon>Bacteroidota</taxon>
        <taxon>Bacteroidia</taxon>
        <taxon>Bacteroidales</taxon>
        <taxon>Porphyromonadaceae</taxon>
        <taxon>Porphyromonas</taxon>
    </lineage>
</organism>
<dbReference type="Proteomes" id="UP000249300">
    <property type="component" value="Chromosome 1"/>
</dbReference>
<sequence length="45" mass="5241">MKAMQELHTLNRTILELKRGQSYCRFSFLCALNRTILELKQVDGA</sequence>
<dbReference type="KEGG" id="pcre:NCTC12858_01571"/>
<keyword evidence="2" id="KW-1185">Reference proteome</keyword>
<dbReference type="AlphaFoldDB" id="A0A2X4PMT3"/>
<protein>
    <submittedName>
        <fullName evidence="1">Uncharacterized protein</fullName>
    </submittedName>
</protein>
<accession>A0A2X4PMT3</accession>